<accession>A0A101UQ99</accession>
<reference evidence="2 3" key="1">
    <citation type="submission" date="2015-10" db="EMBL/GenBank/DDBJ databases">
        <title>Draft genome sequence of Streptomyces sp. RV15, isolated from a marine sponge.</title>
        <authorList>
            <person name="Ruckert C."/>
            <person name="Abdelmohsen U.R."/>
            <person name="Winkler A."/>
            <person name="Hentschel U."/>
            <person name="Kalinowski J."/>
            <person name="Kampfer P."/>
            <person name="Glaeser S."/>
        </authorList>
    </citation>
    <scope>NUCLEOTIDE SEQUENCE [LARGE SCALE GENOMIC DNA]</scope>
    <source>
        <strain evidence="2 3">RV15</strain>
    </source>
</reference>
<comment type="caution">
    <text evidence="2">The sequence shown here is derived from an EMBL/GenBank/DDBJ whole genome shotgun (WGS) entry which is preliminary data.</text>
</comment>
<proteinExistence type="predicted"/>
<evidence type="ECO:0000313" key="3">
    <source>
        <dbReference type="Proteomes" id="UP000053260"/>
    </source>
</evidence>
<dbReference type="Gene3D" id="1.10.260.40">
    <property type="entry name" value="lambda repressor-like DNA-binding domains"/>
    <property type="match status" value="1"/>
</dbReference>
<gene>
    <name evidence="2" type="ORF">AQJ91_44620</name>
</gene>
<evidence type="ECO:0000259" key="1">
    <source>
        <dbReference type="PROSITE" id="PS50943"/>
    </source>
</evidence>
<dbReference type="InterPro" id="IPR010982">
    <property type="entry name" value="Lambda_DNA-bd_dom_sf"/>
</dbReference>
<dbReference type="Proteomes" id="UP000053260">
    <property type="component" value="Unassembled WGS sequence"/>
</dbReference>
<sequence length="67" mass="7477">MRVKGWKQDLTQRDIADSMGVSTPRLSAVEHGEIDRTEVATLRSLVRALDGELRVAADFGTRRHTVT</sequence>
<dbReference type="OrthoDB" id="4640255at2"/>
<protein>
    <recommendedName>
        <fullName evidence="1">HTH cro/C1-type domain-containing protein</fullName>
    </recommendedName>
</protein>
<dbReference type="CDD" id="cd00093">
    <property type="entry name" value="HTH_XRE"/>
    <property type="match status" value="1"/>
</dbReference>
<keyword evidence="3" id="KW-1185">Reference proteome</keyword>
<dbReference type="GO" id="GO:0003677">
    <property type="term" value="F:DNA binding"/>
    <property type="evidence" value="ECO:0007669"/>
    <property type="project" value="InterPro"/>
</dbReference>
<dbReference type="PROSITE" id="PS50943">
    <property type="entry name" value="HTH_CROC1"/>
    <property type="match status" value="1"/>
</dbReference>
<dbReference type="STRING" id="909626.AQJ91_44620"/>
<evidence type="ECO:0000313" key="2">
    <source>
        <dbReference type="EMBL" id="KUO14853.1"/>
    </source>
</evidence>
<organism evidence="2 3">
    <name type="scientific">Streptomyces dysideae</name>
    <dbReference type="NCBI Taxonomy" id="909626"/>
    <lineage>
        <taxon>Bacteria</taxon>
        <taxon>Bacillati</taxon>
        <taxon>Actinomycetota</taxon>
        <taxon>Actinomycetes</taxon>
        <taxon>Kitasatosporales</taxon>
        <taxon>Streptomycetaceae</taxon>
        <taxon>Streptomyces</taxon>
    </lineage>
</organism>
<dbReference type="InterPro" id="IPR001387">
    <property type="entry name" value="Cro/C1-type_HTH"/>
</dbReference>
<dbReference type="EMBL" id="LMXB01000130">
    <property type="protein sequence ID" value="KUO14853.1"/>
    <property type="molecule type" value="Genomic_DNA"/>
</dbReference>
<name>A0A101UQ99_9ACTN</name>
<dbReference type="RefSeq" id="WP_067034828.1">
    <property type="nucleotide sequence ID" value="NZ_KQ949127.1"/>
</dbReference>
<feature type="domain" description="HTH cro/C1-type" evidence="1">
    <location>
        <begin position="7"/>
        <end position="56"/>
    </location>
</feature>
<dbReference type="Pfam" id="PF13744">
    <property type="entry name" value="HTH_37"/>
    <property type="match status" value="1"/>
</dbReference>
<dbReference type="SUPFAM" id="SSF47413">
    <property type="entry name" value="lambda repressor-like DNA-binding domains"/>
    <property type="match status" value="1"/>
</dbReference>
<dbReference type="InterPro" id="IPR039554">
    <property type="entry name" value="HigA2-like_HTH"/>
</dbReference>
<dbReference type="AlphaFoldDB" id="A0A101UQ99"/>